<comment type="similarity">
    <text evidence="2">Belongs to the ARS2 family.</text>
</comment>
<dbReference type="AlphaFoldDB" id="A0A9P3FWN9"/>
<evidence type="ECO:0000256" key="3">
    <source>
        <dbReference type="ARBA" id="ARBA00023242"/>
    </source>
</evidence>
<protein>
    <recommendedName>
        <fullName evidence="6">C2H2-type domain-containing protein</fullName>
    </recommendedName>
</protein>
<dbReference type="PANTHER" id="PTHR13165:SF0">
    <property type="entry name" value="SERRATE RNA EFFECTOR MOLECULE HOMOLOG"/>
    <property type="match status" value="1"/>
</dbReference>
<keyword evidence="4" id="KW-0862">Zinc</keyword>
<keyword evidence="3" id="KW-0539">Nucleus</keyword>
<feature type="region of interest" description="Disordered" evidence="5">
    <location>
        <begin position="1"/>
        <end position="47"/>
    </location>
</feature>
<feature type="region of interest" description="Disordered" evidence="5">
    <location>
        <begin position="254"/>
        <end position="356"/>
    </location>
</feature>
<feature type="compositionally biased region" description="Acidic residues" evidence="5">
    <location>
        <begin position="307"/>
        <end position="322"/>
    </location>
</feature>
<feature type="compositionally biased region" description="Polar residues" evidence="5">
    <location>
        <begin position="268"/>
        <end position="290"/>
    </location>
</feature>
<keyword evidence="4" id="KW-0479">Metal-binding</keyword>
<feature type="compositionally biased region" description="Polar residues" evidence="5">
    <location>
        <begin position="486"/>
        <end position="497"/>
    </location>
</feature>
<evidence type="ECO:0000313" key="8">
    <source>
        <dbReference type="Proteomes" id="UP000703269"/>
    </source>
</evidence>
<dbReference type="GO" id="GO:0031047">
    <property type="term" value="P:regulatory ncRNA-mediated gene silencing"/>
    <property type="evidence" value="ECO:0007669"/>
    <property type="project" value="UniProtKB-ARBA"/>
</dbReference>
<feature type="region of interest" description="Disordered" evidence="5">
    <location>
        <begin position="836"/>
        <end position="905"/>
    </location>
</feature>
<feature type="compositionally biased region" description="Basic and acidic residues" evidence="5">
    <location>
        <begin position="337"/>
        <end position="348"/>
    </location>
</feature>
<feature type="compositionally biased region" description="Basic and acidic residues" evidence="5">
    <location>
        <begin position="171"/>
        <end position="184"/>
    </location>
</feature>
<dbReference type="PROSITE" id="PS00028">
    <property type="entry name" value="ZINC_FINGER_C2H2_1"/>
    <property type="match status" value="1"/>
</dbReference>
<gene>
    <name evidence="7" type="ORF">PsYK624_005440</name>
</gene>
<dbReference type="GO" id="GO:0016604">
    <property type="term" value="C:nuclear body"/>
    <property type="evidence" value="ECO:0007669"/>
    <property type="project" value="TreeGrafter"/>
</dbReference>
<reference evidence="7 8" key="1">
    <citation type="submission" date="2021-08" db="EMBL/GenBank/DDBJ databases">
        <title>Draft Genome Sequence of Phanerochaete sordida strain YK-624.</title>
        <authorList>
            <person name="Mori T."/>
            <person name="Dohra H."/>
            <person name="Suzuki T."/>
            <person name="Kawagishi H."/>
            <person name="Hirai H."/>
        </authorList>
    </citation>
    <scope>NUCLEOTIDE SEQUENCE [LARGE SCALE GENOMIC DNA]</scope>
    <source>
        <strain evidence="7 8">YK-624</strain>
    </source>
</reference>
<feature type="region of interest" description="Disordered" evidence="5">
    <location>
        <begin position="607"/>
        <end position="641"/>
    </location>
</feature>
<evidence type="ECO:0000256" key="4">
    <source>
        <dbReference type="PROSITE-ProRule" id="PRU00042"/>
    </source>
</evidence>
<feature type="compositionally biased region" description="Basic and acidic residues" evidence="5">
    <location>
        <begin position="254"/>
        <end position="264"/>
    </location>
</feature>
<dbReference type="PANTHER" id="PTHR13165">
    <property type="entry name" value="ARSENITE-RESISTANCE PROTEIN 2"/>
    <property type="match status" value="1"/>
</dbReference>
<keyword evidence="4" id="KW-0863">Zinc-finger</keyword>
<keyword evidence="8" id="KW-1185">Reference proteome</keyword>
<dbReference type="Pfam" id="PF04959">
    <property type="entry name" value="ARS2"/>
    <property type="match status" value="1"/>
</dbReference>
<dbReference type="Proteomes" id="UP000703269">
    <property type="component" value="Unassembled WGS sequence"/>
</dbReference>
<dbReference type="GO" id="GO:0008270">
    <property type="term" value="F:zinc ion binding"/>
    <property type="evidence" value="ECO:0007669"/>
    <property type="project" value="UniProtKB-KW"/>
</dbReference>
<comment type="subcellular location">
    <subcellularLocation>
        <location evidence="1">Nucleus</location>
    </subcellularLocation>
</comment>
<comment type="caution">
    <text evidence="7">The sequence shown here is derived from an EMBL/GenBank/DDBJ whole genome shotgun (WGS) entry which is preliminary data.</text>
</comment>
<feature type="region of interest" description="Disordered" evidence="5">
    <location>
        <begin position="212"/>
        <end position="231"/>
    </location>
</feature>
<dbReference type="Pfam" id="PF12066">
    <property type="entry name" value="SERRATE_Ars2_N"/>
    <property type="match status" value="1"/>
</dbReference>
<dbReference type="OrthoDB" id="342064at2759"/>
<evidence type="ECO:0000313" key="7">
    <source>
        <dbReference type="EMBL" id="GJE84468.1"/>
    </source>
</evidence>
<dbReference type="InterPro" id="IPR021933">
    <property type="entry name" value="SERRATE/Ars2_N"/>
</dbReference>
<dbReference type="PROSITE" id="PS50157">
    <property type="entry name" value="ZINC_FINGER_C2H2_2"/>
    <property type="match status" value="1"/>
</dbReference>
<proteinExistence type="inferred from homology"/>
<dbReference type="GO" id="GO:0016070">
    <property type="term" value="P:RNA metabolic process"/>
    <property type="evidence" value="ECO:0007669"/>
    <property type="project" value="UniProtKB-ARBA"/>
</dbReference>
<feature type="domain" description="C2H2-type" evidence="6">
    <location>
        <begin position="697"/>
        <end position="720"/>
    </location>
</feature>
<name>A0A9P3FWN9_9APHY</name>
<evidence type="ECO:0000259" key="6">
    <source>
        <dbReference type="PROSITE" id="PS50157"/>
    </source>
</evidence>
<evidence type="ECO:0000256" key="5">
    <source>
        <dbReference type="SAM" id="MobiDB-lite"/>
    </source>
</evidence>
<feature type="compositionally biased region" description="Basic and acidic residues" evidence="5">
    <location>
        <begin position="59"/>
        <end position="70"/>
    </location>
</feature>
<feature type="region of interest" description="Disordered" evidence="5">
    <location>
        <begin position="164"/>
        <end position="195"/>
    </location>
</feature>
<feature type="region of interest" description="Disordered" evidence="5">
    <location>
        <begin position="474"/>
        <end position="520"/>
    </location>
</feature>
<dbReference type="InterPro" id="IPR039727">
    <property type="entry name" value="SE/Ars2"/>
</dbReference>
<evidence type="ECO:0000256" key="2">
    <source>
        <dbReference type="ARBA" id="ARBA00005407"/>
    </source>
</evidence>
<dbReference type="InterPro" id="IPR013087">
    <property type="entry name" value="Znf_C2H2_type"/>
</dbReference>
<dbReference type="InterPro" id="IPR007042">
    <property type="entry name" value="SERRATE/Ars2_C"/>
</dbReference>
<sequence length="919" mass="103629">MSSWSGSGYPPPRGRSRSRSPYRAPYPPPRSESGAGYPPPEPYRGDWDAYERERAWAQYDRERAGYDYGRRGRSRSPPPAEEGRKRRRSVSPWERDRYDPRPRYGDDYDTHSRGYGYTSPHRGPYPPPPPYSSSRRAPPDPHTFDYPASLKQYAEWFRYHYPQQAAEEDSADKAAEQEAGDGSKPRNGIRSRWEKYKKDFAAQQLQRMFDHHRKSPWFAEKYDPSPEYQQMRSRVRKIGWKGRMDAFLLELESGKFDPDLHEPETEAESTASGTRESAANGDAAQSSDLPESSVAPGSEEQKPAVGGDDEMQFNVDTEDQGDDHDPSRADANGKQQGDPKRQANRGEEMSIPTEGNQIMIRTIPPDIGRMKLEESISTAPGYVYLALGDPMQKRNYYRAGWIKFADEADMPSVLAELSEKKIEGFKLHVSHITKPFTSRIRFAPEVASKPDRLAKDLENAKALAATLEAEYETLRKTKLETKPETNGDTAENGTSQPADVAMSNADGENADDAEPLERGSDAVERRIEKIMADLREQNLLDFSDEKAVEARRTVIALDLYLAYLRTAFNTCYYCAVVTDHVEELQRKCVKHVRKPLSKSLLQEIKAAEAQKTEPKAEEENADEREKEKEKEPPAKDKSENRDWKRNDERWLEWLDSKLALLINRSGVDPRDYLGKSYEEELSKACEQWIKQEDEGKFRCKTCQKLFKATSFVEKHIANKHPDIVKQLEDIPYYNNFALDPHHIQPFSHPPPQVGNAAQAPPPQAYGLQGSAFPMGEFPRPGPFHPPYPGYPHPYPPNGGGGYWDPYGYPYMPAPFPPPRRDEAVTARRLSDRLGGFAPGYEQPSEIPSIPASAGLPAKPMVAPEVPAIGGRRSGRAGSMNGPPPPPPPDAKEDPRAAAGKKVSYHDMDLVAEGDVELTY</sequence>
<evidence type="ECO:0000256" key="1">
    <source>
        <dbReference type="ARBA" id="ARBA00004123"/>
    </source>
</evidence>
<organism evidence="7 8">
    <name type="scientific">Phanerochaete sordida</name>
    <dbReference type="NCBI Taxonomy" id="48140"/>
    <lineage>
        <taxon>Eukaryota</taxon>
        <taxon>Fungi</taxon>
        <taxon>Dikarya</taxon>
        <taxon>Basidiomycota</taxon>
        <taxon>Agaricomycotina</taxon>
        <taxon>Agaricomycetes</taxon>
        <taxon>Polyporales</taxon>
        <taxon>Phanerochaetaceae</taxon>
        <taxon>Phanerochaete</taxon>
    </lineage>
</organism>
<feature type="compositionally biased region" description="Basic and acidic residues" evidence="5">
    <location>
        <begin position="93"/>
        <end position="112"/>
    </location>
</feature>
<accession>A0A9P3FWN9</accession>
<dbReference type="EMBL" id="BPQB01000001">
    <property type="protein sequence ID" value="GJE84468.1"/>
    <property type="molecule type" value="Genomic_DNA"/>
</dbReference>
<feature type="compositionally biased region" description="Basic and acidic residues" evidence="5">
    <location>
        <begin position="474"/>
        <end position="485"/>
    </location>
</feature>
<feature type="region of interest" description="Disordered" evidence="5">
    <location>
        <begin position="59"/>
        <end position="146"/>
    </location>
</feature>